<gene>
    <name evidence="1" type="ORF">MettiDRAFT_1214</name>
</gene>
<dbReference type="EMBL" id="AZAJ01000001">
    <property type="protein sequence ID" value="ETA67780.1"/>
    <property type="molecule type" value="Genomic_DNA"/>
</dbReference>
<dbReference type="RefSeq" id="WP_023844916.1">
    <property type="nucleotide sequence ID" value="NZ_AZAJ01000001.1"/>
</dbReference>
<accession>W9DQU5</accession>
<sequence length="64" mass="7023">MLWSYSKIDEAKVKTIEELEKKLGVTLLAFSGQDIKNAELTSADLEAIEKVESELGLSLVAVKV</sequence>
<dbReference type="Proteomes" id="UP000019483">
    <property type="component" value="Unassembled WGS sequence"/>
</dbReference>
<evidence type="ECO:0000313" key="1">
    <source>
        <dbReference type="EMBL" id="ETA67780.1"/>
    </source>
</evidence>
<name>W9DQU5_METTI</name>
<comment type="caution">
    <text evidence="1">The sequence shown here is derived from an EMBL/GenBank/DDBJ whole genome shotgun (WGS) entry which is preliminary data.</text>
</comment>
<evidence type="ECO:0000313" key="2">
    <source>
        <dbReference type="Proteomes" id="UP000019483"/>
    </source>
</evidence>
<organism evidence="1 2">
    <name type="scientific">Methanolobus tindarius DSM 2278</name>
    <dbReference type="NCBI Taxonomy" id="1090322"/>
    <lineage>
        <taxon>Archaea</taxon>
        <taxon>Methanobacteriati</taxon>
        <taxon>Methanobacteriota</taxon>
        <taxon>Stenosarchaea group</taxon>
        <taxon>Methanomicrobia</taxon>
        <taxon>Methanosarcinales</taxon>
        <taxon>Methanosarcinaceae</taxon>
        <taxon>Methanolobus</taxon>
    </lineage>
</organism>
<reference evidence="1 2" key="1">
    <citation type="submission" date="2013-08" db="EMBL/GenBank/DDBJ databases">
        <authorList>
            <consortium name="DOE Joint Genome Institute"/>
            <person name="Eisen J."/>
            <person name="Huntemann M."/>
            <person name="Han J."/>
            <person name="Chen A."/>
            <person name="Kyrpides N."/>
            <person name="Mavromatis K."/>
            <person name="Markowitz V."/>
            <person name="Palaniappan K."/>
            <person name="Ivanova N."/>
            <person name="Schaumberg A."/>
            <person name="Pati A."/>
            <person name="Liolios K."/>
            <person name="Nordberg H.P."/>
            <person name="Cantor M.N."/>
            <person name="Hua S.X."/>
            <person name="Woyke T."/>
        </authorList>
    </citation>
    <scope>NUCLEOTIDE SEQUENCE [LARGE SCALE GENOMIC DNA]</scope>
    <source>
        <strain evidence="1 2">DSM 2278</strain>
    </source>
</reference>
<dbReference type="OrthoDB" id="124808at2157"/>
<dbReference type="GeneID" id="96960105"/>
<keyword evidence="2" id="KW-1185">Reference proteome</keyword>
<protein>
    <submittedName>
        <fullName evidence="1">Uncharacterized protein</fullName>
    </submittedName>
</protein>
<dbReference type="AlphaFoldDB" id="W9DQU5"/>
<proteinExistence type="predicted"/>